<evidence type="ECO:0000313" key="3">
    <source>
        <dbReference type="Proteomes" id="UP000565579"/>
    </source>
</evidence>
<comment type="caution">
    <text evidence="2">The sequence shown here is derived from an EMBL/GenBank/DDBJ whole genome shotgun (WGS) entry which is preliminary data.</text>
</comment>
<keyword evidence="3" id="KW-1185">Reference proteome</keyword>
<organism evidence="2 3">
    <name type="scientific">Nonomuraea rubra</name>
    <dbReference type="NCBI Taxonomy" id="46180"/>
    <lineage>
        <taxon>Bacteria</taxon>
        <taxon>Bacillati</taxon>
        <taxon>Actinomycetota</taxon>
        <taxon>Actinomycetes</taxon>
        <taxon>Streptosporangiales</taxon>
        <taxon>Streptosporangiaceae</taxon>
        <taxon>Nonomuraea</taxon>
    </lineage>
</organism>
<dbReference type="Proteomes" id="UP000565579">
    <property type="component" value="Unassembled WGS sequence"/>
</dbReference>
<gene>
    <name evidence="2" type="ORF">HD593_010921</name>
</gene>
<protein>
    <submittedName>
        <fullName evidence="2">Uncharacterized protein</fullName>
    </submittedName>
</protein>
<dbReference type="AlphaFoldDB" id="A0A7X0U5P5"/>
<reference evidence="2 3" key="1">
    <citation type="submission" date="2020-08" db="EMBL/GenBank/DDBJ databases">
        <title>Sequencing the genomes of 1000 actinobacteria strains.</title>
        <authorList>
            <person name="Klenk H.-P."/>
        </authorList>
    </citation>
    <scope>NUCLEOTIDE SEQUENCE [LARGE SCALE GENOMIC DNA]</scope>
    <source>
        <strain evidence="2 3">DSM 43768</strain>
    </source>
</reference>
<proteinExistence type="predicted"/>
<dbReference type="EMBL" id="JACHMI010000001">
    <property type="protein sequence ID" value="MBB6556126.1"/>
    <property type="molecule type" value="Genomic_DNA"/>
</dbReference>
<accession>A0A7X0U5P5</accession>
<sequence length="42" mass="4867">MSDGLWLRWWHTLYPSLLPRHPEPAENEPGDGRIPSLIDEAN</sequence>
<name>A0A7X0U5P5_9ACTN</name>
<evidence type="ECO:0000313" key="2">
    <source>
        <dbReference type="EMBL" id="MBB6556126.1"/>
    </source>
</evidence>
<feature type="region of interest" description="Disordered" evidence="1">
    <location>
        <begin position="18"/>
        <end position="42"/>
    </location>
</feature>
<evidence type="ECO:0000256" key="1">
    <source>
        <dbReference type="SAM" id="MobiDB-lite"/>
    </source>
</evidence>
<dbReference type="RefSeq" id="WP_281402524.1">
    <property type="nucleotide sequence ID" value="NZ_BAAAXY010000150.1"/>
</dbReference>